<accession>A0ABM9I9V5</accession>
<name>A0ABM9I9V5_9GAMM</name>
<dbReference type="InterPro" id="IPR014880">
    <property type="entry name" value="SoxZ_dom"/>
</dbReference>
<keyword evidence="3" id="KW-1185">Reference proteome</keyword>
<dbReference type="SUPFAM" id="SSF81296">
    <property type="entry name" value="E set domains"/>
    <property type="match status" value="1"/>
</dbReference>
<dbReference type="NCBIfam" id="TIGR04490">
    <property type="entry name" value="SoxZ_true"/>
    <property type="match status" value="1"/>
</dbReference>
<dbReference type="Pfam" id="PF08770">
    <property type="entry name" value="SoxZ"/>
    <property type="match status" value="1"/>
</dbReference>
<organism evidence="2 3">
    <name type="scientific">Methylocaldum szegediense</name>
    <dbReference type="NCBI Taxonomy" id="73780"/>
    <lineage>
        <taxon>Bacteria</taxon>
        <taxon>Pseudomonadati</taxon>
        <taxon>Pseudomonadota</taxon>
        <taxon>Gammaproteobacteria</taxon>
        <taxon>Methylococcales</taxon>
        <taxon>Methylococcaceae</taxon>
        <taxon>Methylocaldum</taxon>
    </lineage>
</organism>
<evidence type="ECO:0000313" key="2">
    <source>
        <dbReference type="EMBL" id="CAI8978478.1"/>
    </source>
</evidence>
<dbReference type="Proteomes" id="UP001162030">
    <property type="component" value="Chromosome"/>
</dbReference>
<dbReference type="Gene3D" id="2.60.40.10">
    <property type="entry name" value="Immunoglobulins"/>
    <property type="match status" value="1"/>
</dbReference>
<evidence type="ECO:0000259" key="1">
    <source>
        <dbReference type="Pfam" id="PF08770"/>
    </source>
</evidence>
<dbReference type="RefSeq" id="WP_026608853.1">
    <property type="nucleotide sequence ID" value="NZ_OX458333.1"/>
</dbReference>
<dbReference type="InterPro" id="IPR030995">
    <property type="entry name" value="SoxZ"/>
</dbReference>
<protein>
    <submittedName>
        <fullName evidence="2">Sulfur-oxidizing protein SoxZ</fullName>
    </submittedName>
</protein>
<evidence type="ECO:0000313" key="3">
    <source>
        <dbReference type="Proteomes" id="UP001162030"/>
    </source>
</evidence>
<proteinExistence type="predicted"/>
<reference evidence="2 3" key="1">
    <citation type="submission" date="2023-03" db="EMBL/GenBank/DDBJ databases">
        <authorList>
            <person name="Pearce D."/>
        </authorList>
    </citation>
    <scope>NUCLEOTIDE SEQUENCE [LARGE SCALE GENOMIC DNA]</scope>
    <source>
        <strain evidence="2">Msz</strain>
    </source>
</reference>
<dbReference type="InterPro" id="IPR013783">
    <property type="entry name" value="Ig-like_fold"/>
</dbReference>
<gene>
    <name evidence="2" type="ORF">MSZNOR_5058</name>
</gene>
<dbReference type="EMBL" id="OX458333">
    <property type="protein sequence ID" value="CAI8978478.1"/>
    <property type="molecule type" value="Genomic_DNA"/>
</dbReference>
<sequence length="103" mass="11531">MPGIKIRTKQEGGLTIVRVLITHPMETGRRRDELTGQIVPAHFIREVTIEHNRRTVANCELSTAVSKDPYISIRFRGGKTGDKVRVTWTDNLGNTESTESTIA</sequence>
<feature type="domain" description="Sulphur oxidation protein SoxZ" evidence="1">
    <location>
        <begin position="7"/>
        <end position="99"/>
    </location>
</feature>
<dbReference type="InterPro" id="IPR014756">
    <property type="entry name" value="Ig_E-set"/>
</dbReference>